<dbReference type="InterPro" id="IPR023485">
    <property type="entry name" value="Ptyr_pPase"/>
</dbReference>
<dbReference type="Pfam" id="PF01451">
    <property type="entry name" value="LMWPc"/>
    <property type="match status" value="1"/>
</dbReference>
<reference evidence="3 4" key="1">
    <citation type="submission" date="2006-10" db="EMBL/GenBank/DDBJ databases">
        <title>Complete sequence of Methanosaeta thermophila PT.</title>
        <authorList>
            <consortium name="US DOE Joint Genome Institute"/>
            <person name="Copeland A."/>
            <person name="Lucas S."/>
            <person name="Lapidus A."/>
            <person name="Barry K."/>
            <person name="Detter J.C."/>
            <person name="Glavina del Rio T."/>
            <person name="Hammon N."/>
            <person name="Israni S."/>
            <person name="Pitluck S."/>
            <person name="Chain P."/>
            <person name="Malfatti S."/>
            <person name="Shin M."/>
            <person name="Vergez L."/>
            <person name="Schmutz J."/>
            <person name="Larimer F."/>
            <person name="Land M."/>
            <person name="Hauser L."/>
            <person name="Kyrpides N."/>
            <person name="Kim E."/>
            <person name="Smith K.S."/>
            <person name="Ingram-Smith C."/>
            <person name="Richardson P."/>
        </authorList>
    </citation>
    <scope>NUCLEOTIDE SEQUENCE [LARGE SCALE GENOMIC DNA]</scope>
    <source>
        <strain evidence="4">DSM 6194 / JCM 14653 / NBRC 101360 / PT</strain>
    </source>
</reference>
<feature type="domain" description="Phosphotyrosine protein phosphatase I" evidence="2">
    <location>
        <begin position="10"/>
        <end position="131"/>
    </location>
</feature>
<dbReference type="GO" id="GO:0046685">
    <property type="term" value="P:response to arsenic-containing substance"/>
    <property type="evidence" value="ECO:0007669"/>
    <property type="project" value="UniProtKB-KW"/>
</dbReference>
<name>A0B5S3_METTP</name>
<dbReference type="STRING" id="349307.Mthe_0250"/>
<dbReference type="CDD" id="cd16345">
    <property type="entry name" value="LMWP_ArsC"/>
    <property type="match status" value="1"/>
</dbReference>
<dbReference type="PANTHER" id="PTHR43428">
    <property type="entry name" value="ARSENATE REDUCTASE"/>
    <property type="match status" value="1"/>
</dbReference>
<dbReference type="EMBL" id="CP000477">
    <property type="protein sequence ID" value="ABK14047.1"/>
    <property type="molecule type" value="Genomic_DNA"/>
</dbReference>
<accession>A0B5S3</accession>
<dbReference type="SUPFAM" id="SSF52788">
    <property type="entry name" value="Phosphotyrosine protein phosphatases I"/>
    <property type="match status" value="1"/>
</dbReference>
<evidence type="ECO:0000313" key="3">
    <source>
        <dbReference type="EMBL" id="ABK14047.1"/>
    </source>
</evidence>
<dbReference type="HOGENOM" id="CLU_071415_3_2_2"/>
<dbReference type="AlphaFoldDB" id="A0B5S3"/>
<dbReference type="KEGG" id="mtp:Mthe_0250"/>
<dbReference type="InterPro" id="IPR036196">
    <property type="entry name" value="Ptyr_pPase_sf"/>
</dbReference>
<keyword evidence="4" id="KW-1185">Reference proteome</keyword>
<dbReference type="PANTHER" id="PTHR43428:SF1">
    <property type="entry name" value="ARSENATE REDUCTASE"/>
    <property type="match status" value="1"/>
</dbReference>
<organism evidence="3 4">
    <name type="scientific">Methanothrix thermoacetophila (strain DSM 6194 / JCM 14653 / NBRC 101360 / PT)</name>
    <name type="common">Methanosaeta thermophila</name>
    <dbReference type="NCBI Taxonomy" id="349307"/>
    <lineage>
        <taxon>Archaea</taxon>
        <taxon>Methanobacteriati</taxon>
        <taxon>Methanobacteriota</taxon>
        <taxon>Stenosarchaea group</taxon>
        <taxon>Methanomicrobia</taxon>
        <taxon>Methanotrichales</taxon>
        <taxon>Methanotrichaceae</taxon>
        <taxon>Methanothrix</taxon>
    </lineage>
</organism>
<evidence type="ECO:0000256" key="1">
    <source>
        <dbReference type="ARBA" id="ARBA00022849"/>
    </source>
</evidence>
<sequence>MFSTQSLMKKRVLFVCVHNSARSQMAEALLRALKGDNYEAYSAGIEPTEVDPNAVSAMAEIGIDISEQRSKGLDSMRDIHFDTIVTLCDAADSCPYIPGVHMHRAFPDPAGGGINAFRRVRDDIKRWIEDTF</sequence>
<evidence type="ECO:0000313" key="4">
    <source>
        <dbReference type="Proteomes" id="UP000000674"/>
    </source>
</evidence>
<dbReference type="Gene3D" id="3.40.50.2300">
    <property type="match status" value="1"/>
</dbReference>
<proteinExistence type="predicted"/>
<gene>
    <name evidence="3" type="ordered locus">Mthe_0250</name>
</gene>
<keyword evidence="1" id="KW-0059">Arsenical resistance</keyword>
<dbReference type="Proteomes" id="UP000000674">
    <property type="component" value="Chromosome"/>
</dbReference>
<dbReference type="SMART" id="SM00226">
    <property type="entry name" value="LMWPc"/>
    <property type="match status" value="1"/>
</dbReference>
<protein>
    <submittedName>
        <fullName evidence="3">Protein tyrosine phosphatase</fullName>
    </submittedName>
</protein>
<evidence type="ECO:0000259" key="2">
    <source>
        <dbReference type="SMART" id="SM00226"/>
    </source>
</evidence>